<dbReference type="InterPro" id="IPR035952">
    <property type="entry name" value="Rhomboid-like_sf"/>
</dbReference>
<dbReference type="GO" id="GO:0016020">
    <property type="term" value="C:membrane"/>
    <property type="evidence" value="ECO:0007669"/>
    <property type="project" value="UniProtKB-SubCell"/>
</dbReference>
<dbReference type="SUPFAM" id="SSF48452">
    <property type="entry name" value="TPR-like"/>
    <property type="match status" value="1"/>
</dbReference>
<feature type="transmembrane region" description="Helical" evidence="7">
    <location>
        <begin position="265"/>
        <end position="284"/>
    </location>
</feature>
<protein>
    <submittedName>
        <fullName evidence="9">Rhomboid family protein</fullName>
    </submittedName>
</protein>
<dbReference type="InterPro" id="IPR022764">
    <property type="entry name" value="Peptidase_S54_rhomboid_dom"/>
</dbReference>
<feature type="transmembrane region" description="Helical" evidence="7">
    <location>
        <begin position="20"/>
        <end position="38"/>
    </location>
</feature>
<proteinExistence type="inferred from homology"/>
<dbReference type="RefSeq" id="WP_014396075.1">
    <property type="nucleotide sequence ID" value="NC_017030.1"/>
</dbReference>
<feature type="transmembrane region" description="Helical" evidence="7">
    <location>
        <begin position="225"/>
        <end position="245"/>
    </location>
</feature>
<dbReference type="InterPro" id="IPR050925">
    <property type="entry name" value="Rhomboid_protease_S54"/>
</dbReference>
<dbReference type="PANTHER" id="PTHR43731:SF14">
    <property type="entry name" value="PRESENILIN-ASSOCIATED RHOMBOID-LIKE PROTEIN, MITOCHONDRIAL"/>
    <property type="match status" value="1"/>
</dbReference>
<evidence type="ECO:0000256" key="5">
    <source>
        <dbReference type="ARBA" id="ARBA00022989"/>
    </source>
</evidence>
<dbReference type="OrthoDB" id="5482220at2"/>
<dbReference type="InterPro" id="IPR011990">
    <property type="entry name" value="TPR-like_helical_dom_sf"/>
</dbReference>
<feature type="domain" description="Peptidase S54 rhomboid" evidence="8">
    <location>
        <begin position="134"/>
        <end position="283"/>
    </location>
</feature>
<dbReference type="PANTHER" id="PTHR43731">
    <property type="entry name" value="RHOMBOID PROTEASE"/>
    <property type="match status" value="1"/>
</dbReference>
<evidence type="ECO:0000313" key="9">
    <source>
        <dbReference type="EMBL" id="AFE05112.1"/>
    </source>
</evidence>
<reference evidence="9 10" key="1">
    <citation type="journal article" date="2012" name="J. Bacteriol.">
        <title>Complete Genome Sequence of the Fruiting Myxobacterium Corallococcus coralloides DSM 2259.</title>
        <authorList>
            <person name="Huntley S."/>
            <person name="Zhang Y."/>
            <person name="Treuner-Lange A."/>
            <person name="Kneip S."/>
            <person name="Sensen C.W."/>
            <person name="Sogaard-Andersen L."/>
        </authorList>
    </citation>
    <scope>NUCLEOTIDE SEQUENCE [LARGE SCALE GENOMIC DNA]</scope>
    <source>
        <strain evidence="10">ATCC 25202 / DSM 2259 / NBRC 100086 / M2</strain>
    </source>
</reference>
<evidence type="ECO:0000256" key="2">
    <source>
        <dbReference type="ARBA" id="ARBA00009045"/>
    </source>
</evidence>
<feature type="transmembrane region" description="Helical" evidence="7">
    <location>
        <begin position="196"/>
        <end position="218"/>
    </location>
</feature>
<evidence type="ECO:0000313" key="10">
    <source>
        <dbReference type="Proteomes" id="UP000007587"/>
    </source>
</evidence>
<dbReference type="eggNOG" id="COG0705">
    <property type="taxonomic scope" value="Bacteria"/>
</dbReference>
<dbReference type="GO" id="GO:0004252">
    <property type="term" value="F:serine-type endopeptidase activity"/>
    <property type="evidence" value="ECO:0007669"/>
    <property type="project" value="InterPro"/>
</dbReference>
<keyword evidence="10" id="KW-1185">Reference proteome</keyword>
<dbReference type="KEGG" id="ccx:COCOR_03259"/>
<dbReference type="HOGENOM" id="CLU_416091_0_0_7"/>
<evidence type="ECO:0000256" key="1">
    <source>
        <dbReference type="ARBA" id="ARBA00004141"/>
    </source>
</evidence>
<dbReference type="Pfam" id="PF01694">
    <property type="entry name" value="Rhomboid"/>
    <property type="match status" value="1"/>
</dbReference>
<evidence type="ECO:0000256" key="6">
    <source>
        <dbReference type="ARBA" id="ARBA00023136"/>
    </source>
</evidence>
<dbReference type="EMBL" id="CP003389">
    <property type="protein sequence ID" value="AFE05112.1"/>
    <property type="molecule type" value="Genomic_DNA"/>
</dbReference>
<reference evidence="10" key="2">
    <citation type="submission" date="2012-03" db="EMBL/GenBank/DDBJ databases">
        <title>Genome sequence of the fruiting myxobacterium Corallococcus coralloides DSM 2259.</title>
        <authorList>
            <person name="Huntley S."/>
            <person name="Zhang Y."/>
            <person name="Treuner-Lange A."/>
            <person name="Sensen C.W."/>
            <person name="Sogaard-Andersen L."/>
        </authorList>
    </citation>
    <scope>NUCLEOTIDE SEQUENCE [LARGE SCALE GENOMIC DNA]</scope>
    <source>
        <strain evidence="10">ATCC 25202 / DSM 2259 / NBRC 100086 / M2</strain>
    </source>
</reference>
<dbReference type="AlphaFoldDB" id="H8MGJ7"/>
<keyword evidence="5 7" id="KW-1133">Transmembrane helix</keyword>
<feature type="transmembrane region" description="Helical" evidence="7">
    <location>
        <begin position="136"/>
        <end position="159"/>
    </location>
</feature>
<sequence length="669" mass="71500">MVFLLPLGVDGATLGRRPWVSVSIAALCAVAFFITWVVPANPGGVGEGEVRELIQETLAHPDLELPPGCNSLLSEHGQALLARLKEEVEAPARGVDVNALQARLDAHCESVLESRDSGLLNRLGLVPARGLLQWGWLTYMFLHLGWMHLLGNLLFFYVVGLLLEDAWGRPLFAAFYGVGGLMAGIAHFALDTQSQTLMVGASGAVAACMGAFCLRFATRKVRVGYLFWLLKIWRGTFGVPGWLWAGLWFGNQVLDFVVLGNNTGVAVMAHIGGFAFGFVAASALRVTRLEERFVAPAIAAREGGWVADPRMLEAQTALDGGDREKARATFQRILADHPDNTEALLSLGRMELEDGRGPSGSARVEKALQLLVGHDVHEPLWHAVDQLGELFPVDRLRPGVAWRVAQGMDQEGAPSNSVGMAESLYAAAGKGTGTMAVRALIRAAELRLARRDAPEKAAEYLTRAKPMATGDAAALAERIGQLEVEAARMDARMKDRGIALDTESAAPRTRAVAALAPESPGASTLPPRIIPCRILGLSDKALMVESQGGQRRSLSVTEVMAVAVGMLPIAGPEGAAPRQTVLTDLVVSWGDLERGPTVLRIPAAGLGLPERYPGLAPREAYARFLAALLEHSSANALPDAPTLAEGRYPRFANEGELTAHYYGQVASAA</sequence>
<organism evidence="9 10">
    <name type="scientific">Corallococcus coralloides (strain ATCC 25202 / DSM 2259 / NBRC 100086 / M2)</name>
    <name type="common">Myxococcus coralloides</name>
    <dbReference type="NCBI Taxonomy" id="1144275"/>
    <lineage>
        <taxon>Bacteria</taxon>
        <taxon>Pseudomonadati</taxon>
        <taxon>Myxococcota</taxon>
        <taxon>Myxococcia</taxon>
        <taxon>Myxococcales</taxon>
        <taxon>Cystobacterineae</taxon>
        <taxon>Myxococcaceae</taxon>
        <taxon>Corallococcus</taxon>
    </lineage>
</organism>
<dbReference type="Gene3D" id="1.25.40.10">
    <property type="entry name" value="Tetratricopeptide repeat domain"/>
    <property type="match status" value="1"/>
</dbReference>
<accession>H8MGJ7</accession>
<gene>
    <name evidence="9" type="ordered locus">COCOR_03259</name>
</gene>
<name>H8MGJ7_CORCM</name>
<dbReference type="MEROPS" id="S54.027"/>
<dbReference type="InParanoid" id="H8MGJ7"/>
<evidence type="ECO:0000259" key="8">
    <source>
        <dbReference type="Pfam" id="PF01694"/>
    </source>
</evidence>
<dbReference type="Gene3D" id="1.20.1540.10">
    <property type="entry name" value="Rhomboid-like"/>
    <property type="match status" value="1"/>
</dbReference>
<dbReference type="SUPFAM" id="SSF144091">
    <property type="entry name" value="Rhomboid-like"/>
    <property type="match status" value="1"/>
</dbReference>
<keyword evidence="4" id="KW-0378">Hydrolase</keyword>
<evidence type="ECO:0000256" key="7">
    <source>
        <dbReference type="SAM" id="Phobius"/>
    </source>
</evidence>
<dbReference type="Proteomes" id="UP000007587">
    <property type="component" value="Chromosome"/>
</dbReference>
<feature type="transmembrane region" description="Helical" evidence="7">
    <location>
        <begin position="171"/>
        <end position="190"/>
    </location>
</feature>
<keyword evidence="6 7" id="KW-0472">Membrane</keyword>
<comment type="subcellular location">
    <subcellularLocation>
        <location evidence="1">Membrane</location>
        <topology evidence="1">Multi-pass membrane protein</topology>
    </subcellularLocation>
</comment>
<evidence type="ECO:0000256" key="3">
    <source>
        <dbReference type="ARBA" id="ARBA00022692"/>
    </source>
</evidence>
<comment type="similarity">
    <text evidence="2">Belongs to the peptidase S54 family.</text>
</comment>
<dbReference type="STRING" id="1144275.COCOR_03259"/>
<evidence type="ECO:0000256" key="4">
    <source>
        <dbReference type="ARBA" id="ARBA00022801"/>
    </source>
</evidence>
<keyword evidence="3 7" id="KW-0812">Transmembrane</keyword>